<protein>
    <submittedName>
        <fullName evidence="1">Uncharacterized protein</fullName>
    </submittedName>
</protein>
<accession>A0A9P7RJG6</accession>
<gene>
    <name evidence="1" type="ORF">JMJ77_005665</name>
</gene>
<name>A0A9P7RJG6_9PEZI</name>
<organism evidence="1 2">
    <name type="scientific">Colletotrichum scovillei</name>
    <dbReference type="NCBI Taxonomy" id="1209932"/>
    <lineage>
        <taxon>Eukaryota</taxon>
        <taxon>Fungi</taxon>
        <taxon>Dikarya</taxon>
        <taxon>Ascomycota</taxon>
        <taxon>Pezizomycotina</taxon>
        <taxon>Sordariomycetes</taxon>
        <taxon>Hypocreomycetidae</taxon>
        <taxon>Glomerellales</taxon>
        <taxon>Glomerellaceae</taxon>
        <taxon>Colletotrichum</taxon>
        <taxon>Colletotrichum acutatum species complex</taxon>
    </lineage>
</organism>
<dbReference type="Proteomes" id="UP000699042">
    <property type="component" value="Unassembled WGS sequence"/>
</dbReference>
<keyword evidence="2" id="KW-1185">Reference proteome</keyword>
<evidence type="ECO:0000313" key="2">
    <source>
        <dbReference type="Proteomes" id="UP000699042"/>
    </source>
</evidence>
<sequence length="74" mass="8609">MKRRPTHPQPTLTPTLCSFYYLALCRFRAAVLGACLMQKGLLLEVGCTKKEVCLPWDCLLEYYPVEVRLDLVFW</sequence>
<dbReference type="EMBL" id="JAESDN010000001">
    <property type="protein sequence ID" value="KAG7058288.1"/>
    <property type="molecule type" value="Genomic_DNA"/>
</dbReference>
<comment type="caution">
    <text evidence="1">The sequence shown here is derived from an EMBL/GenBank/DDBJ whole genome shotgun (WGS) entry which is preliminary data.</text>
</comment>
<reference evidence="1" key="1">
    <citation type="submission" date="2021-05" db="EMBL/GenBank/DDBJ databases">
        <title>Comparative genomics of three Colletotrichum scovillei strains and genetic complementation revealed genes involved fungal growth and virulence on chili pepper.</title>
        <authorList>
            <person name="Hsieh D.-K."/>
            <person name="Chuang S.-C."/>
            <person name="Chen C.-Y."/>
            <person name="Chao Y.-T."/>
            <person name="Lu M.-Y.J."/>
            <person name="Lee M.-H."/>
            <person name="Shih M.-C."/>
        </authorList>
    </citation>
    <scope>NUCLEOTIDE SEQUENCE</scope>
    <source>
        <strain evidence="1">Coll-153</strain>
    </source>
</reference>
<proteinExistence type="predicted"/>
<dbReference type="AlphaFoldDB" id="A0A9P7RJG6"/>
<evidence type="ECO:0000313" key="1">
    <source>
        <dbReference type="EMBL" id="KAG7058288.1"/>
    </source>
</evidence>